<evidence type="ECO:0000256" key="3">
    <source>
        <dbReference type="ARBA" id="ARBA00006801"/>
    </source>
</evidence>
<keyword evidence="7" id="KW-0539">Nucleus</keyword>
<dbReference type="OrthoDB" id="424465at2759"/>
<dbReference type="SUPFAM" id="SSF51197">
    <property type="entry name" value="Clavaminate synthase-like"/>
    <property type="match status" value="1"/>
</dbReference>
<comment type="caution">
    <text evidence="10">The sequence shown here is derived from an EMBL/GenBank/DDBJ whole genome shotgun (WGS) entry which is preliminary data.</text>
</comment>
<reference evidence="11" key="1">
    <citation type="journal article" date="2019" name="Gigascience">
        <title>De novo genome assembly of the endangered Acer yangbiense, a plant species with extremely small populations endemic to Yunnan Province, China.</title>
        <authorList>
            <person name="Yang J."/>
            <person name="Wariss H.M."/>
            <person name="Tao L."/>
            <person name="Zhang R."/>
            <person name="Yun Q."/>
            <person name="Hollingsworth P."/>
            <person name="Dao Z."/>
            <person name="Luo G."/>
            <person name="Guo H."/>
            <person name="Ma Y."/>
            <person name="Sun W."/>
        </authorList>
    </citation>
    <scope>NUCLEOTIDE SEQUENCE [LARGE SCALE GENOMIC DNA]</scope>
    <source>
        <strain evidence="11">cv. Malutang</strain>
    </source>
</reference>
<dbReference type="SUPFAM" id="SSF81383">
    <property type="entry name" value="F-box domain"/>
    <property type="match status" value="1"/>
</dbReference>
<dbReference type="PROSITE" id="PS50181">
    <property type="entry name" value="FBOX"/>
    <property type="match status" value="1"/>
</dbReference>
<proteinExistence type="inferred from homology"/>
<dbReference type="PANTHER" id="PTHR12480:SF35">
    <property type="entry name" value="TRANSCRIPTION FACTOR JUMONJI, JMJC DOMAIN-CONTAINING PROTEIN"/>
    <property type="match status" value="1"/>
</dbReference>
<keyword evidence="4" id="KW-0479">Metal-binding</keyword>
<dbReference type="InterPro" id="IPR041667">
    <property type="entry name" value="Cupin_8"/>
</dbReference>
<comment type="cofactor">
    <cofactor evidence="1">
        <name>Fe(2+)</name>
        <dbReference type="ChEBI" id="CHEBI:29033"/>
    </cofactor>
</comment>
<dbReference type="Proteomes" id="UP000323000">
    <property type="component" value="Chromosome 10"/>
</dbReference>
<dbReference type="GO" id="GO:0046872">
    <property type="term" value="F:metal ion binding"/>
    <property type="evidence" value="ECO:0007669"/>
    <property type="project" value="UniProtKB-KW"/>
</dbReference>
<dbReference type="EMBL" id="VAHF01000010">
    <property type="protein sequence ID" value="TXG52755.1"/>
    <property type="molecule type" value="Genomic_DNA"/>
</dbReference>
<dbReference type="Gene3D" id="2.60.120.650">
    <property type="entry name" value="Cupin"/>
    <property type="match status" value="1"/>
</dbReference>
<evidence type="ECO:0000256" key="5">
    <source>
        <dbReference type="ARBA" id="ARBA00023002"/>
    </source>
</evidence>
<dbReference type="Pfam" id="PF13621">
    <property type="entry name" value="Cupin_8"/>
    <property type="match status" value="1"/>
</dbReference>
<dbReference type="InterPro" id="IPR011009">
    <property type="entry name" value="Kinase-like_dom_sf"/>
</dbReference>
<dbReference type="PANTHER" id="PTHR12480">
    <property type="entry name" value="ARGININE DEMETHYLASE AND LYSYL-HYDROXYLASE JMJD"/>
    <property type="match status" value="1"/>
</dbReference>
<dbReference type="SUPFAM" id="SSF56112">
    <property type="entry name" value="Protein kinase-like (PK-like)"/>
    <property type="match status" value="1"/>
</dbReference>
<gene>
    <name evidence="10" type="ORF">EZV62_021924</name>
</gene>
<evidence type="ECO:0000259" key="8">
    <source>
        <dbReference type="PROSITE" id="PS50181"/>
    </source>
</evidence>
<dbReference type="PROSITE" id="PS51184">
    <property type="entry name" value="JMJC"/>
    <property type="match status" value="1"/>
</dbReference>
<evidence type="ECO:0000256" key="7">
    <source>
        <dbReference type="ARBA" id="ARBA00023242"/>
    </source>
</evidence>
<dbReference type="SMART" id="SM00558">
    <property type="entry name" value="JmjC"/>
    <property type="match status" value="1"/>
</dbReference>
<dbReference type="CDD" id="cd09917">
    <property type="entry name" value="F-box_SF"/>
    <property type="match status" value="1"/>
</dbReference>
<name>A0A5C7H859_9ROSI</name>
<evidence type="ECO:0000256" key="2">
    <source>
        <dbReference type="ARBA" id="ARBA00004123"/>
    </source>
</evidence>
<keyword evidence="6" id="KW-0408">Iron</keyword>
<evidence type="ECO:0000256" key="1">
    <source>
        <dbReference type="ARBA" id="ARBA00001954"/>
    </source>
</evidence>
<dbReference type="InterPro" id="IPR003347">
    <property type="entry name" value="JmjC_dom"/>
</dbReference>
<organism evidence="10 11">
    <name type="scientific">Acer yangbiense</name>
    <dbReference type="NCBI Taxonomy" id="1000413"/>
    <lineage>
        <taxon>Eukaryota</taxon>
        <taxon>Viridiplantae</taxon>
        <taxon>Streptophyta</taxon>
        <taxon>Embryophyta</taxon>
        <taxon>Tracheophyta</taxon>
        <taxon>Spermatophyta</taxon>
        <taxon>Magnoliopsida</taxon>
        <taxon>eudicotyledons</taxon>
        <taxon>Gunneridae</taxon>
        <taxon>Pentapetalae</taxon>
        <taxon>rosids</taxon>
        <taxon>malvids</taxon>
        <taxon>Sapindales</taxon>
        <taxon>Sapindaceae</taxon>
        <taxon>Hippocastanoideae</taxon>
        <taxon>Acereae</taxon>
        <taxon>Acer</taxon>
    </lineage>
</organism>
<evidence type="ECO:0000313" key="11">
    <source>
        <dbReference type="Proteomes" id="UP000323000"/>
    </source>
</evidence>
<dbReference type="Gene3D" id="1.20.1280.50">
    <property type="match status" value="1"/>
</dbReference>
<evidence type="ECO:0008006" key="12">
    <source>
        <dbReference type="Google" id="ProtNLM"/>
    </source>
</evidence>
<dbReference type="FunFam" id="2.60.120.650:FF:000045">
    <property type="entry name" value="F-box protein At1g78280"/>
    <property type="match status" value="1"/>
</dbReference>
<evidence type="ECO:0000259" key="9">
    <source>
        <dbReference type="PROSITE" id="PS51184"/>
    </source>
</evidence>
<keyword evidence="11" id="KW-1185">Reference proteome</keyword>
<evidence type="ECO:0000256" key="6">
    <source>
        <dbReference type="ARBA" id="ARBA00023004"/>
    </source>
</evidence>
<dbReference type="GO" id="GO:0005737">
    <property type="term" value="C:cytoplasm"/>
    <property type="evidence" value="ECO:0007669"/>
    <property type="project" value="TreeGrafter"/>
</dbReference>
<dbReference type="SMART" id="SM00256">
    <property type="entry name" value="FBOX"/>
    <property type="match status" value="1"/>
</dbReference>
<dbReference type="GO" id="GO:0016491">
    <property type="term" value="F:oxidoreductase activity"/>
    <property type="evidence" value="ECO:0007669"/>
    <property type="project" value="UniProtKB-KW"/>
</dbReference>
<dbReference type="GO" id="GO:0005634">
    <property type="term" value="C:nucleus"/>
    <property type="evidence" value="ECO:0007669"/>
    <property type="project" value="UniProtKB-SubCell"/>
</dbReference>
<dbReference type="InterPro" id="IPR050910">
    <property type="entry name" value="JMJD6_ArgDemeth/LysHydrox"/>
</dbReference>
<accession>A0A5C7H859</accession>
<dbReference type="InterPro" id="IPR001810">
    <property type="entry name" value="F-box_dom"/>
</dbReference>
<dbReference type="AlphaFoldDB" id="A0A5C7H859"/>
<feature type="domain" description="JmjC" evidence="9">
    <location>
        <begin position="221"/>
        <end position="384"/>
    </location>
</feature>
<comment type="similarity">
    <text evidence="3">Belongs to the JARID1 histone demethylase family.</text>
</comment>
<comment type="subcellular location">
    <subcellularLocation>
        <location evidence="2">Nucleus</location>
    </subcellularLocation>
</comment>
<keyword evidence="5" id="KW-0560">Oxidoreductase</keyword>
<dbReference type="Pfam" id="PF12937">
    <property type="entry name" value="F-box-like"/>
    <property type="match status" value="1"/>
</dbReference>
<protein>
    <recommendedName>
        <fullName evidence="12">JmjC domain-containing protein</fullName>
    </recommendedName>
</protein>
<evidence type="ECO:0000256" key="4">
    <source>
        <dbReference type="ARBA" id="ARBA00022723"/>
    </source>
</evidence>
<evidence type="ECO:0000313" key="10">
    <source>
        <dbReference type="EMBL" id="TXG52755.1"/>
    </source>
</evidence>
<feature type="domain" description="F-box" evidence="8">
    <location>
        <begin position="18"/>
        <end position="64"/>
    </location>
</feature>
<dbReference type="InterPro" id="IPR036047">
    <property type="entry name" value="F-box-like_dom_sf"/>
</dbReference>
<sequence>MESSHGGFVMRDRRLDALGNLIVLPDEVICSILELLTPRDLGRLACVSSVMYIFCNEEPLWMIQCLKRSNGQFQYKGSWKKTTLHFEEPPIEYKESCRRPLQFDGFYSSFLYRRLYRCHTSLSGFSFDDGNVERKKVLTREEFDHECGGMEPVLLTGLADTWPARTAWTIDQLLLKYEDTSFKISQRSAHKISMKFKDYVSYMNVQHDEDPLYIFDPQFGEVSPGLLKDYSVPQLFQEDWFEFLDADHRPPYRWLIIGPERSGASWHVDPALTSAWNTLLCGRKRWALYPPGRVPLGVTVHVSDEDGDVHIETPSSLQWWLDFYPLLADEDKPIECTQLPGETIFVPTGWWHCVLNLETTVAVTQNFVDSQNFQFVCLDFAPGYLHKGVCRAGMLAVDEDSHEDVKKNASSDEYNLSYQDLARNEKRVQTKKSGENHNYEVATNGATGSYNLQRKGFPYDINVLEKFLDEERDHYNFPWSPGNCIGQREMREWLFKLWVGKPGMRELIWKGACLALNAGKWLECLEAICAFHSFPPLTAEERLPIGSGSNPESVPDRLFPGTTRNLSWEDSRQVNLGPRFTRLYVHGVTDDEMSGSPMANIVEINVTLELYAVSKVYILDDCVVKIFAENGLESSLYALGTELEFYSLLCKVGSPLKKYIPDVLGSGILYLENGSYTILPWDGKGVPDVIKKCNQISSKCTEDDFPFGIWNKKQFEDRRVGMSLCEISTSDGCTRIWPYIITKRCKGKILTQLKDTLALEDMLNLASFLGEQLHNLHLLLYPPFIESTLPDNKQGMDLAFTNGCMEDVPRKSNVPAEWEIFIRTLTRKKKDAASRLTNWGGPIPRTLIEKVDEYIPDDFAKLIGVYKDENGLNKVCKPCTWIHSDIMDDNVFMEPYCPSSCLHGDAADTDLRDNNTLNGYDDHAEKKSWRPSHIIDFSNLSIGDPIYDLIPLHLDVFSGNSSLLKKFLESYKLPLVRGMPQDKSEGDKFARLSYHAMCYCILHDDNVLGAIFSLWKELRTAKSWEEVELTVWGELNNYKGFS</sequence>